<evidence type="ECO:0000313" key="2">
    <source>
        <dbReference type="EMBL" id="TMQ71698.1"/>
    </source>
</evidence>
<evidence type="ECO:0000313" key="3">
    <source>
        <dbReference type="Proteomes" id="UP000319771"/>
    </source>
</evidence>
<evidence type="ECO:0008006" key="4">
    <source>
        <dbReference type="Google" id="ProtNLM"/>
    </source>
</evidence>
<dbReference type="InterPro" id="IPR008928">
    <property type="entry name" value="6-hairpin_glycosidase_sf"/>
</dbReference>
<feature type="region of interest" description="Disordered" evidence="1">
    <location>
        <begin position="347"/>
        <end position="374"/>
    </location>
</feature>
<evidence type="ECO:0000256" key="1">
    <source>
        <dbReference type="SAM" id="MobiDB-lite"/>
    </source>
</evidence>
<dbReference type="SUPFAM" id="SSF48208">
    <property type="entry name" value="Six-hairpin glycosidases"/>
    <property type="match status" value="1"/>
</dbReference>
<dbReference type="GO" id="GO:0005975">
    <property type="term" value="P:carbohydrate metabolic process"/>
    <property type="evidence" value="ECO:0007669"/>
    <property type="project" value="InterPro"/>
</dbReference>
<reference evidence="2 3" key="1">
    <citation type="journal article" date="2019" name="Nat. Microbiol.">
        <title>Mediterranean grassland soil C-N compound turnover is dependent on rainfall and depth, and is mediated by genomically divergent microorganisms.</title>
        <authorList>
            <person name="Diamond S."/>
            <person name="Andeer P.F."/>
            <person name="Li Z."/>
            <person name="Crits-Christoph A."/>
            <person name="Burstein D."/>
            <person name="Anantharaman K."/>
            <person name="Lane K.R."/>
            <person name="Thomas B.C."/>
            <person name="Pan C."/>
            <person name="Northen T.R."/>
            <person name="Banfield J.F."/>
        </authorList>
    </citation>
    <scope>NUCLEOTIDE SEQUENCE [LARGE SCALE GENOMIC DNA]</scope>
    <source>
        <strain evidence="2">WS_11</strain>
    </source>
</reference>
<name>A0A538U754_UNCEI</name>
<gene>
    <name evidence="2" type="ORF">E6K81_09435</name>
</gene>
<accession>A0A538U754</accession>
<feature type="region of interest" description="Disordered" evidence="1">
    <location>
        <begin position="267"/>
        <end position="287"/>
    </location>
</feature>
<protein>
    <recommendedName>
        <fullName evidence="4">Alginate lyase domain-containing protein</fullName>
    </recommendedName>
</protein>
<dbReference type="EMBL" id="VBPB01000149">
    <property type="protein sequence ID" value="TMQ71698.1"/>
    <property type="molecule type" value="Genomic_DNA"/>
</dbReference>
<sequence length="374" mass="40739">MHLLAICLALTAASPPADDRALYDRACQQVAAAFDSARGGFVARSHVPSDAAVELGLLRGRQAGSEAWRDQALATIAWSRCLRDTLTGGFVAGGGNDEPTDAHAQKSASVNARRLENLNDAWHLTEAAGYQRDAARVVDFFDRALLDGRGGFLAGQGTDLELVPDANGLAIHAWLGWAAATRDTMRRNFGFRSLDRVWQQCWMPDIGLVRRGMFGEVLAPPQLVDQVEVGRALVLAARLMDGRADQDHARMLGDLLVTRFQDPERGGFSARWEPTGKGTAKRSGRSSADNARAARFLCELTTLTGDTKYRDAARRAWGDLARELDKPSLDAADWALALEAALEPALPDRPQWPTAAERTTPPEWRPMNFKVAGN</sequence>
<organism evidence="2 3">
    <name type="scientific">Eiseniibacteriota bacterium</name>
    <dbReference type="NCBI Taxonomy" id="2212470"/>
    <lineage>
        <taxon>Bacteria</taxon>
        <taxon>Candidatus Eiseniibacteriota</taxon>
    </lineage>
</organism>
<dbReference type="AlphaFoldDB" id="A0A538U754"/>
<proteinExistence type="predicted"/>
<comment type="caution">
    <text evidence="2">The sequence shown here is derived from an EMBL/GenBank/DDBJ whole genome shotgun (WGS) entry which is preliminary data.</text>
</comment>
<dbReference type="Proteomes" id="UP000319771">
    <property type="component" value="Unassembled WGS sequence"/>
</dbReference>